<dbReference type="OrthoDB" id="2682222at2759"/>
<dbReference type="Gene3D" id="1.20.1060.20">
    <property type="match status" value="1"/>
</dbReference>
<comment type="caution">
    <text evidence="9">The sequence shown here is derived from an EMBL/GenBank/DDBJ whole genome shotgun (WGS) entry which is preliminary data.</text>
</comment>
<evidence type="ECO:0000256" key="3">
    <source>
        <dbReference type="ARBA" id="ARBA00022741"/>
    </source>
</evidence>
<feature type="coiled-coil region" evidence="7">
    <location>
        <begin position="308"/>
        <end position="371"/>
    </location>
</feature>
<dbReference type="SUPFAM" id="SSF52540">
    <property type="entry name" value="P-loop containing nucleoside triphosphate hydrolases"/>
    <property type="match status" value="1"/>
</dbReference>
<dbReference type="InterPro" id="IPR010935">
    <property type="entry name" value="SMC_hinge"/>
</dbReference>
<accession>A0A9N9HKE5</accession>
<name>A0A9N9HKE5_9GLOM</name>
<gene>
    <name evidence="9" type="ORF">FCALED_LOCUS12639</name>
</gene>
<evidence type="ECO:0000259" key="8">
    <source>
        <dbReference type="SMART" id="SM00968"/>
    </source>
</evidence>
<evidence type="ECO:0000256" key="7">
    <source>
        <dbReference type="SAM" id="Coils"/>
    </source>
</evidence>
<keyword evidence="10" id="KW-1185">Reference proteome</keyword>
<comment type="subcellular location">
    <subcellularLocation>
        <location evidence="1">Nucleus</location>
    </subcellularLocation>
</comment>
<dbReference type="GO" id="GO:0007076">
    <property type="term" value="P:mitotic chromosome condensation"/>
    <property type="evidence" value="ECO:0007669"/>
    <property type="project" value="TreeGrafter"/>
</dbReference>
<dbReference type="EMBL" id="CAJVPQ010006357">
    <property type="protein sequence ID" value="CAG8683762.1"/>
    <property type="molecule type" value="Genomic_DNA"/>
</dbReference>
<dbReference type="SMART" id="SM00968">
    <property type="entry name" value="SMC_hinge"/>
    <property type="match status" value="1"/>
</dbReference>
<keyword evidence="3" id="KW-0547">Nucleotide-binding</keyword>
<dbReference type="Proteomes" id="UP000789570">
    <property type="component" value="Unassembled WGS sequence"/>
</dbReference>
<keyword evidence="5 7" id="KW-0175">Coiled coil</keyword>
<proteinExistence type="inferred from homology"/>
<dbReference type="Pfam" id="PF02463">
    <property type="entry name" value="SMC_N"/>
    <property type="match status" value="1"/>
</dbReference>
<reference evidence="9" key="1">
    <citation type="submission" date="2021-06" db="EMBL/GenBank/DDBJ databases">
        <authorList>
            <person name="Kallberg Y."/>
            <person name="Tangrot J."/>
            <person name="Rosling A."/>
        </authorList>
    </citation>
    <scope>NUCLEOTIDE SEQUENCE</scope>
    <source>
        <strain evidence="9">UK204</strain>
    </source>
</reference>
<dbReference type="InterPro" id="IPR003395">
    <property type="entry name" value="RecF/RecN/SMC_N"/>
</dbReference>
<dbReference type="GO" id="GO:0005524">
    <property type="term" value="F:ATP binding"/>
    <property type="evidence" value="ECO:0007669"/>
    <property type="project" value="UniProtKB-KW"/>
</dbReference>
<organism evidence="9 10">
    <name type="scientific">Funneliformis caledonium</name>
    <dbReference type="NCBI Taxonomy" id="1117310"/>
    <lineage>
        <taxon>Eukaryota</taxon>
        <taxon>Fungi</taxon>
        <taxon>Fungi incertae sedis</taxon>
        <taxon>Mucoromycota</taxon>
        <taxon>Glomeromycotina</taxon>
        <taxon>Glomeromycetes</taxon>
        <taxon>Glomerales</taxon>
        <taxon>Glomeraceae</taxon>
        <taxon>Funneliformis</taxon>
    </lineage>
</organism>
<evidence type="ECO:0000256" key="2">
    <source>
        <dbReference type="ARBA" id="ARBA00006005"/>
    </source>
</evidence>
<dbReference type="InterPro" id="IPR027417">
    <property type="entry name" value="P-loop_NTPase"/>
</dbReference>
<dbReference type="Pfam" id="PF06470">
    <property type="entry name" value="SMC_hinge"/>
    <property type="match status" value="1"/>
</dbReference>
<dbReference type="InterPro" id="IPR036277">
    <property type="entry name" value="SMC_hinge_sf"/>
</dbReference>
<keyword evidence="6" id="KW-0539">Nucleus</keyword>
<evidence type="ECO:0000256" key="6">
    <source>
        <dbReference type="ARBA" id="ARBA00023242"/>
    </source>
</evidence>
<dbReference type="SUPFAM" id="SSF75553">
    <property type="entry name" value="Smc hinge domain"/>
    <property type="match status" value="1"/>
</dbReference>
<evidence type="ECO:0000256" key="1">
    <source>
        <dbReference type="ARBA" id="ARBA00004123"/>
    </source>
</evidence>
<dbReference type="GO" id="GO:0005634">
    <property type="term" value="C:nucleus"/>
    <property type="evidence" value="ECO:0007669"/>
    <property type="project" value="UniProtKB-SubCell"/>
</dbReference>
<protein>
    <submittedName>
        <fullName evidence="9">11851_t:CDS:1</fullName>
    </submittedName>
</protein>
<evidence type="ECO:0000313" key="10">
    <source>
        <dbReference type="Proteomes" id="UP000789570"/>
    </source>
</evidence>
<dbReference type="Gene3D" id="3.40.50.300">
    <property type="entry name" value="P-loop containing nucleotide triphosphate hydrolases"/>
    <property type="match status" value="1"/>
</dbReference>
<sequence>MTSASPRVSIDSVPKLKLKQRCVISKMILNNFKSNFGKQEIGPFNESFSAVVGQNNSGKSNVIDAFLFVFGNPANKMNQAKLSELIHSSQGCENLNDCSVDIYFEEILDLPGSDNYEILTQSQLVISRQAFRNNTSKYFINGRQSDYIEVTNLLKTKPKALVHEDELLEYIEDVIGTFKYKVSLEEASEKFETLDEDQSEKLNCVKIVEKEKQSLEAKKKDAKDYLRDENTLPLKQSALYQKKFLECKINTEISTNAVVAELANYEREKKKHAISKQKKFTMAISKDRHGLSEAKTAIRFNEQNLEVMVGLEKSLKAQEKELEKIRQILEAEEDAVTFRLRESYLKKKLEILSIKNQIDDKKLEIQQLDTDIKHYLSKFNSILADFRERDDETKKLLEASQSREQVLSSLIKLKDSGRIKGIYDRLGNLGVIDDKYDVAISNAFPALNSIIVDSAEVGLTCIEYLKRNNLGYATFIPLKELPTMDMRPIPTPENVPRLFDLIRPKDDMFIPAFYNVLQDTLVAQNLKQAIRIAFGKTQWSVMTLRGELVGKNGTLSFGSDIVSEKEEKLKKERFYFEMQKEFNEKFRPLQSKLQEKKDQLSKLKFELSKIKMEANACAKRIKIAEYC</sequence>
<evidence type="ECO:0000313" key="9">
    <source>
        <dbReference type="EMBL" id="CAG8683762.1"/>
    </source>
</evidence>
<comment type="similarity">
    <text evidence="2">Belongs to the SMC family. SMC4 subfamily.</text>
</comment>
<evidence type="ECO:0000256" key="4">
    <source>
        <dbReference type="ARBA" id="ARBA00022840"/>
    </source>
</evidence>
<feature type="domain" description="SMC hinge" evidence="8">
    <location>
        <begin position="420"/>
        <end position="533"/>
    </location>
</feature>
<keyword evidence="4" id="KW-0067">ATP-binding</keyword>
<dbReference type="PANTHER" id="PTHR18937:SF172">
    <property type="entry name" value="STRUCTURAL MAINTENANCE OF CHROMOSOMES PROTEIN"/>
    <property type="match status" value="1"/>
</dbReference>
<dbReference type="Gene3D" id="3.30.70.1620">
    <property type="match status" value="1"/>
</dbReference>
<dbReference type="GO" id="GO:0000796">
    <property type="term" value="C:condensin complex"/>
    <property type="evidence" value="ECO:0007669"/>
    <property type="project" value="TreeGrafter"/>
</dbReference>
<dbReference type="AlphaFoldDB" id="A0A9N9HKE5"/>
<evidence type="ECO:0000256" key="5">
    <source>
        <dbReference type="ARBA" id="ARBA00023054"/>
    </source>
</evidence>
<dbReference type="PANTHER" id="PTHR18937">
    <property type="entry name" value="STRUCTURAL MAINTENANCE OF CHROMOSOMES SMC FAMILY MEMBER"/>
    <property type="match status" value="1"/>
</dbReference>